<accession>A0A5E4C0N9</accession>
<sequence>MTQKKPTSMETPGLHPLSTASRQPASLRVSPTSLRSAIRQVVEQTGLRHCQSRLLPFRIQAGRDSSGCWVSQSLTPVPERMRDGKSHRKGPLLTRATALEPISNLDRWAAQGSKKAMPAPETAEAACPPRPLPPKAPSSGSRTQHLHPPTQAGCGVTEARHRPEQAWVPGGEEGRGQPGGPPTRPTGGHCAAVGGEQEASARRAPLAQGARGARAEPRLAAIEGAGPRAPRHSPAAGLAPVPCGGRLAAQGRTRGPPLPPGHAFPAASVLRLRHMVRPRAPGGPALPGHVFPAARLRAGLAQGRDAALQVGRPRLRGRALAQDFPARLCGRFREALCHSPQERVLGGVRALLSYLPCPEARAAANSQNRGTRASGQEARRLPRHPQEATCTPAGLAALASYPGDFFPSPERRREDAAGAALLGSEGGSAGRWAPRDRDLCWDAACFWPSPVAWS</sequence>
<proteinExistence type="predicted"/>
<organism evidence="2 3">
    <name type="scientific">Marmota monax</name>
    <name type="common">Woodchuck</name>
    <dbReference type="NCBI Taxonomy" id="9995"/>
    <lineage>
        <taxon>Eukaryota</taxon>
        <taxon>Metazoa</taxon>
        <taxon>Chordata</taxon>
        <taxon>Craniata</taxon>
        <taxon>Vertebrata</taxon>
        <taxon>Euteleostomi</taxon>
        <taxon>Mammalia</taxon>
        <taxon>Eutheria</taxon>
        <taxon>Euarchontoglires</taxon>
        <taxon>Glires</taxon>
        <taxon>Rodentia</taxon>
        <taxon>Sciuromorpha</taxon>
        <taxon>Sciuridae</taxon>
        <taxon>Xerinae</taxon>
        <taxon>Marmotini</taxon>
        <taxon>Marmota</taxon>
    </lineage>
</organism>
<keyword evidence="3" id="KW-1185">Reference proteome</keyword>
<feature type="compositionally biased region" description="Low complexity" evidence="1">
    <location>
        <begin position="116"/>
        <end position="127"/>
    </location>
</feature>
<gene>
    <name evidence="2" type="ORF">MONAX_5E005542</name>
</gene>
<feature type="region of interest" description="Disordered" evidence="1">
    <location>
        <begin position="110"/>
        <end position="190"/>
    </location>
</feature>
<protein>
    <submittedName>
        <fullName evidence="2">Uncharacterized protein</fullName>
    </submittedName>
</protein>
<feature type="compositionally biased region" description="Basic and acidic residues" evidence="1">
    <location>
        <begin position="377"/>
        <end position="386"/>
    </location>
</feature>
<feature type="compositionally biased region" description="Polar residues" evidence="1">
    <location>
        <begin position="364"/>
        <end position="374"/>
    </location>
</feature>
<feature type="compositionally biased region" description="Polar residues" evidence="1">
    <location>
        <begin position="1"/>
        <end position="10"/>
    </location>
</feature>
<feature type="compositionally biased region" description="Polar residues" evidence="1">
    <location>
        <begin position="18"/>
        <end position="29"/>
    </location>
</feature>
<dbReference type="Proteomes" id="UP000335636">
    <property type="component" value="Unassembled WGS sequence"/>
</dbReference>
<dbReference type="AlphaFoldDB" id="A0A5E4C0N9"/>
<evidence type="ECO:0000256" key="1">
    <source>
        <dbReference type="SAM" id="MobiDB-lite"/>
    </source>
</evidence>
<evidence type="ECO:0000313" key="3">
    <source>
        <dbReference type="Proteomes" id="UP000335636"/>
    </source>
</evidence>
<evidence type="ECO:0000313" key="2">
    <source>
        <dbReference type="EMBL" id="VTJ75487.1"/>
    </source>
</evidence>
<comment type="caution">
    <text evidence="2">The sequence shown here is derived from an EMBL/GenBank/DDBJ whole genome shotgun (WGS) entry which is preliminary data.</text>
</comment>
<name>A0A5E4C0N9_MARMO</name>
<dbReference type="EMBL" id="CABDUW010000806">
    <property type="protein sequence ID" value="VTJ75487.1"/>
    <property type="molecule type" value="Genomic_DNA"/>
</dbReference>
<reference evidence="2" key="1">
    <citation type="submission" date="2019-04" db="EMBL/GenBank/DDBJ databases">
        <authorList>
            <person name="Alioto T."/>
            <person name="Alioto T."/>
        </authorList>
    </citation>
    <scope>NUCLEOTIDE SEQUENCE [LARGE SCALE GENOMIC DNA]</scope>
</reference>
<feature type="region of interest" description="Disordered" evidence="1">
    <location>
        <begin position="1"/>
        <end position="29"/>
    </location>
</feature>
<feature type="region of interest" description="Disordered" evidence="1">
    <location>
        <begin position="363"/>
        <end position="387"/>
    </location>
</feature>